<reference evidence="6 7" key="1">
    <citation type="submission" date="2017-06" db="EMBL/GenBank/DDBJ databases">
        <authorList>
            <person name="Kim H.J."/>
            <person name="Triplett B.A."/>
        </authorList>
    </citation>
    <scope>NUCLEOTIDE SEQUENCE [LARGE SCALE GENOMIC DNA]</scope>
    <source>
        <strain evidence="6 7">CGMCC 4.2132</strain>
    </source>
</reference>
<evidence type="ECO:0000313" key="7">
    <source>
        <dbReference type="Proteomes" id="UP000198282"/>
    </source>
</evidence>
<protein>
    <submittedName>
        <fullName evidence="6">Glutamate transport system substrate-binding protein</fullName>
    </submittedName>
</protein>
<evidence type="ECO:0000259" key="5">
    <source>
        <dbReference type="SMART" id="SM00062"/>
    </source>
</evidence>
<dbReference type="GO" id="GO:0005576">
    <property type="term" value="C:extracellular region"/>
    <property type="evidence" value="ECO:0007669"/>
    <property type="project" value="TreeGrafter"/>
</dbReference>
<sequence>MVGVSVLWGSGPPTEAELWEQAGLSNNRTKNTNGTNNKIRIGVKGDTPYIAERKRGGGFEGFDIEIARMIAADLGYLPKEIEFLSIETEDRARMQGRNDDLMQGKNAEGKSVRADLVVASFSVTPDRQANPAVGFSKPYFFTEQSVVTMEAGTKLPKKITDLKQLRDSRVCTLGTSTSEGALFDATGGQASGTEITGMNSLKDCVEGLKKGDFDAVTTDAALLAGFVKDSAKKGPAERLVHHDLGLEKTEMWAVNAGSNAALRTLVDLSLYRSYADPRDRRWEEAYDKYILPLDDGSGGYQGSVARAEQPCTLPPPVRRWPWERTLSVLGC</sequence>
<keyword evidence="3" id="KW-0732">Signal</keyword>
<feature type="domain" description="Solute-binding protein family 3/N-terminal" evidence="5">
    <location>
        <begin position="38"/>
        <end position="293"/>
    </location>
</feature>
<name>A0A239JL04_9ACTN</name>
<keyword evidence="7" id="KW-1185">Reference proteome</keyword>
<organism evidence="6 7">
    <name type="scientific">Streptosporangium subroseum</name>
    <dbReference type="NCBI Taxonomy" id="106412"/>
    <lineage>
        <taxon>Bacteria</taxon>
        <taxon>Bacillati</taxon>
        <taxon>Actinomycetota</taxon>
        <taxon>Actinomycetes</taxon>
        <taxon>Streptosporangiales</taxon>
        <taxon>Streptosporangiaceae</taxon>
        <taxon>Streptosporangium</taxon>
    </lineage>
</organism>
<dbReference type="GO" id="GO:0030288">
    <property type="term" value="C:outer membrane-bounded periplasmic space"/>
    <property type="evidence" value="ECO:0007669"/>
    <property type="project" value="TreeGrafter"/>
</dbReference>
<dbReference type="AlphaFoldDB" id="A0A239JL04"/>
<dbReference type="EMBL" id="FZOD01000023">
    <property type="protein sequence ID" value="SNT06527.1"/>
    <property type="molecule type" value="Genomic_DNA"/>
</dbReference>
<dbReference type="PROSITE" id="PS01039">
    <property type="entry name" value="SBP_BACTERIAL_3"/>
    <property type="match status" value="1"/>
</dbReference>
<dbReference type="SUPFAM" id="SSF53850">
    <property type="entry name" value="Periplasmic binding protein-like II"/>
    <property type="match status" value="1"/>
</dbReference>
<dbReference type="Proteomes" id="UP000198282">
    <property type="component" value="Unassembled WGS sequence"/>
</dbReference>
<dbReference type="PANTHER" id="PTHR30085">
    <property type="entry name" value="AMINO ACID ABC TRANSPORTER PERMEASE"/>
    <property type="match status" value="1"/>
</dbReference>
<dbReference type="Pfam" id="PF00497">
    <property type="entry name" value="SBP_bac_3"/>
    <property type="match status" value="1"/>
</dbReference>
<accession>A0A239JL04</accession>
<evidence type="ECO:0000313" key="6">
    <source>
        <dbReference type="EMBL" id="SNT06527.1"/>
    </source>
</evidence>
<dbReference type="InterPro" id="IPR018313">
    <property type="entry name" value="SBP_3_CS"/>
</dbReference>
<proteinExistence type="inferred from homology"/>
<comment type="similarity">
    <text evidence="1 4">Belongs to the bacterial solute-binding protein 3 family.</text>
</comment>
<evidence type="ECO:0000256" key="4">
    <source>
        <dbReference type="RuleBase" id="RU003744"/>
    </source>
</evidence>
<dbReference type="Gene3D" id="3.40.190.10">
    <property type="entry name" value="Periplasmic binding protein-like II"/>
    <property type="match status" value="2"/>
</dbReference>
<evidence type="ECO:0000256" key="1">
    <source>
        <dbReference type="ARBA" id="ARBA00010333"/>
    </source>
</evidence>
<evidence type="ECO:0000256" key="3">
    <source>
        <dbReference type="ARBA" id="ARBA00022729"/>
    </source>
</evidence>
<dbReference type="SMART" id="SM00062">
    <property type="entry name" value="PBPb"/>
    <property type="match status" value="1"/>
</dbReference>
<gene>
    <name evidence="6" type="ORF">SAMN05216276_102355</name>
</gene>
<dbReference type="GO" id="GO:0006865">
    <property type="term" value="P:amino acid transport"/>
    <property type="evidence" value="ECO:0007669"/>
    <property type="project" value="TreeGrafter"/>
</dbReference>
<evidence type="ECO:0000256" key="2">
    <source>
        <dbReference type="ARBA" id="ARBA00022448"/>
    </source>
</evidence>
<dbReference type="InterPro" id="IPR051455">
    <property type="entry name" value="Bact_solute-bind_prot3"/>
</dbReference>
<keyword evidence="2" id="KW-0813">Transport</keyword>
<dbReference type="InterPro" id="IPR001638">
    <property type="entry name" value="Solute-binding_3/MltF_N"/>
</dbReference>
<dbReference type="PANTHER" id="PTHR30085:SF6">
    <property type="entry name" value="ABC TRANSPORTER GLUTAMINE-BINDING PROTEIN GLNH"/>
    <property type="match status" value="1"/>
</dbReference>